<reference evidence="4" key="1">
    <citation type="submission" date="2023-08" db="EMBL/GenBank/DDBJ databases">
        <title>Chromosome-level Genome Assembly of mud carp (Cirrhinus molitorella).</title>
        <authorList>
            <person name="Liu H."/>
        </authorList>
    </citation>
    <scope>NUCLEOTIDE SEQUENCE</scope>
    <source>
        <strain evidence="4">Prfri</strain>
        <tissue evidence="4">Muscle</tissue>
    </source>
</reference>
<dbReference type="Proteomes" id="UP001187343">
    <property type="component" value="Unassembled WGS sequence"/>
</dbReference>
<dbReference type="InterPro" id="IPR001424">
    <property type="entry name" value="SOD_Cu_Zn_dom"/>
</dbReference>
<dbReference type="InterPro" id="IPR018152">
    <property type="entry name" value="SOD_Cu/Zn_BS"/>
</dbReference>
<evidence type="ECO:0000313" key="4">
    <source>
        <dbReference type="EMBL" id="KAK2914367.1"/>
    </source>
</evidence>
<dbReference type="Gene3D" id="2.60.40.200">
    <property type="entry name" value="Superoxide dismutase, copper/zinc binding domain"/>
    <property type="match status" value="1"/>
</dbReference>
<dbReference type="PANTHER" id="PTHR10003">
    <property type="entry name" value="SUPEROXIDE DISMUTASE CU-ZN -RELATED"/>
    <property type="match status" value="1"/>
</dbReference>
<dbReference type="PRINTS" id="PR00068">
    <property type="entry name" value="CUZNDISMTASE"/>
</dbReference>
<accession>A0AA88Q6I5</accession>
<keyword evidence="2" id="KW-0732">Signal</keyword>
<feature type="domain" description="Superoxide dismutase copper/zinc binding" evidence="3">
    <location>
        <begin position="65"/>
        <end position="194"/>
    </location>
</feature>
<dbReference type="InterPro" id="IPR036423">
    <property type="entry name" value="SOD-like_Cu/Zn_dom_sf"/>
</dbReference>
<gene>
    <name evidence="4" type="ORF">Q8A67_002766</name>
</gene>
<dbReference type="AlphaFoldDB" id="A0AA88Q6I5"/>
<comment type="caution">
    <text evidence="4">The sequence shown here is derived from an EMBL/GenBank/DDBJ whole genome shotgun (WGS) entry which is preliminary data.</text>
</comment>
<dbReference type="Pfam" id="PF00080">
    <property type="entry name" value="Sod_Cu"/>
    <property type="match status" value="1"/>
</dbReference>
<evidence type="ECO:0000259" key="3">
    <source>
        <dbReference type="Pfam" id="PF00080"/>
    </source>
</evidence>
<evidence type="ECO:0000256" key="1">
    <source>
        <dbReference type="SAM" id="MobiDB-lite"/>
    </source>
</evidence>
<dbReference type="InterPro" id="IPR024134">
    <property type="entry name" value="SOD_Cu/Zn_/chaperone"/>
</dbReference>
<dbReference type="CDD" id="cd00305">
    <property type="entry name" value="Cu-Zn_Superoxide_Dismutase"/>
    <property type="match status" value="1"/>
</dbReference>
<feature type="region of interest" description="Disordered" evidence="1">
    <location>
        <begin position="205"/>
        <end position="225"/>
    </location>
</feature>
<feature type="signal peptide" evidence="2">
    <location>
        <begin position="1"/>
        <end position="22"/>
    </location>
</feature>
<dbReference type="EMBL" id="JAUYZG010000002">
    <property type="protein sequence ID" value="KAK2914367.1"/>
    <property type="molecule type" value="Genomic_DNA"/>
</dbReference>
<evidence type="ECO:0000313" key="5">
    <source>
        <dbReference type="Proteomes" id="UP001187343"/>
    </source>
</evidence>
<feature type="chain" id="PRO_5041712784" description="Superoxide dismutase copper/zinc binding domain-containing protein" evidence="2">
    <location>
        <begin position="23"/>
        <end position="292"/>
    </location>
</feature>
<dbReference type="SUPFAM" id="SSF49329">
    <property type="entry name" value="Cu,Zn superoxide dismutase-like"/>
    <property type="match status" value="1"/>
</dbReference>
<proteinExistence type="predicted"/>
<dbReference type="GO" id="GO:0005507">
    <property type="term" value="F:copper ion binding"/>
    <property type="evidence" value="ECO:0007669"/>
    <property type="project" value="InterPro"/>
</dbReference>
<sequence length="292" mass="32184">MNMEKIILKFPLILLALHIQSAEFSDSPVLVIEAPKPEVVEFNNTIYATCEVAPDPNLPPNQICGRVLFKQIFPNGTLEVKVDLCGLPVGDQQARAIHIHQYGDLSQGCITVGPHYNPQAVNHPLHPGDLGNFVSENGVIRRFLKLPEAKLFGGQSILGRAVVVHEKEDDLGMGSDEESKRSGNAGKRIAGCVIGITTPALWQKTGQLPGEEVEEGKERPKSKRKQLLNKCNSVQTVTDELSVRQRGDGKRTRDATHRGVNRSHVKLLILVLVKKFYNAGVKGSRWQQGTRL</sequence>
<protein>
    <recommendedName>
        <fullName evidence="3">Superoxide dismutase copper/zinc binding domain-containing protein</fullName>
    </recommendedName>
</protein>
<name>A0AA88Q6I5_9TELE</name>
<keyword evidence="5" id="KW-1185">Reference proteome</keyword>
<organism evidence="4 5">
    <name type="scientific">Cirrhinus molitorella</name>
    <name type="common">mud carp</name>
    <dbReference type="NCBI Taxonomy" id="172907"/>
    <lineage>
        <taxon>Eukaryota</taxon>
        <taxon>Metazoa</taxon>
        <taxon>Chordata</taxon>
        <taxon>Craniata</taxon>
        <taxon>Vertebrata</taxon>
        <taxon>Euteleostomi</taxon>
        <taxon>Actinopterygii</taxon>
        <taxon>Neopterygii</taxon>
        <taxon>Teleostei</taxon>
        <taxon>Ostariophysi</taxon>
        <taxon>Cypriniformes</taxon>
        <taxon>Cyprinidae</taxon>
        <taxon>Labeoninae</taxon>
        <taxon>Labeonini</taxon>
        <taxon>Cirrhinus</taxon>
    </lineage>
</organism>
<dbReference type="GO" id="GO:0006801">
    <property type="term" value="P:superoxide metabolic process"/>
    <property type="evidence" value="ECO:0007669"/>
    <property type="project" value="InterPro"/>
</dbReference>
<dbReference type="PROSITE" id="PS00087">
    <property type="entry name" value="SOD_CU_ZN_1"/>
    <property type="match status" value="1"/>
</dbReference>
<evidence type="ECO:0000256" key="2">
    <source>
        <dbReference type="SAM" id="SignalP"/>
    </source>
</evidence>